<evidence type="ECO:0000256" key="1">
    <source>
        <dbReference type="PROSITE-ProRule" id="PRU00239"/>
    </source>
</evidence>
<dbReference type="InterPro" id="IPR036213">
    <property type="entry name" value="Calpain_III_sf"/>
</dbReference>
<dbReference type="SUPFAM" id="SSF49758">
    <property type="entry name" value="Calpain large subunit, middle domain (domain III)"/>
    <property type="match status" value="1"/>
</dbReference>
<dbReference type="SUPFAM" id="SSF54001">
    <property type="entry name" value="Cysteine proteinases"/>
    <property type="match status" value="1"/>
</dbReference>
<accession>A0A1X0P7A0</accession>
<dbReference type="PANTHER" id="PTHR10183">
    <property type="entry name" value="CALPAIN"/>
    <property type="match status" value="1"/>
</dbReference>
<dbReference type="GO" id="GO:0004198">
    <property type="term" value="F:calcium-dependent cysteine-type endopeptidase activity"/>
    <property type="evidence" value="ECO:0007669"/>
    <property type="project" value="InterPro"/>
</dbReference>
<dbReference type="STRING" id="67003.A0A1X0P7A0"/>
<dbReference type="PRINTS" id="PR00704">
    <property type="entry name" value="CALPAIN"/>
</dbReference>
<dbReference type="EMBL" id="NBCO01000003">
    <property type="protein sequence ID" value="ORC92701.1"/>
    <property type="molecule type" value="Genomic_DNA"/>
</dbReference>
<dbReference type="GeneID" id="39982001"/>
<dbReference type="SMART" id="SM00230">
    <property type="entry name" value="CysPc"/>
    <property type="match status" value="1"/>
</dbReference>
<keyword evidence="4" id="KW-1185">Reference proteome</keyword>
<name>A0A1X0P7A0_9TRYP</name>
<evidence type="ECO:0000313" key="3">
    <source>
        <dbReference type="EMBL" id="ORC92701.1"/>
    </source>
</evidence>
<comment type="caution">
    <text evidence="1">Lacks conserved residue(s) required for the propagation of feature annotation.</text>
</comment>
<sequence>MILATVLDDYRKICRDMGITPLKELEKSLAISPDQIDLSSSLISSSHFEAILRLIQERSEIDKLDFSGIHLSTSQLIRLFSLLEECCIRKLVLRNMELDVKSGEALKKLSMECKDLIEIDLTNTILPEFIEYIIMERIKLNKIEYEKNIQCEQKAVGPEASNLWRWRLESWSEENSTKMTPTSKSLQDSYSLRNLLRKVIEQQTLFSDNEFPPELAIKDSNISWIRVNTLIQDKKKLDNCCVGGSPLSSSVINDTRNLSAALNIVQQIPYLRKYISLRQVPDVGFFAFRFFINDSPITVIIDDMIPFKNGTPAGIHHIEDNVDYWGSLVEKAFAKIHGGYDNIAGVGFDYALSVLTGGVCFEVDWNILKQHFNESEMFRFIRHLINAKKVISTLCIPRNEMVKNSLMEIGICPNMSYLVTAVEAIRDENPYLSYAVQLSYPSKTKYKDAICISQLNNDNFLVPPRFWMGLEYCLTYFERFCLLLWPYGDPLNNHKIVMEYSCDCYGGSDYTSTFAKNPSFLLSNPGSSRLEIMLVLRKKDEDKKNSENWIQMHIHKASDSENELVRRYDVCARNELLSTRKGYKGEIALVIRLRENERVQLTTSAFSKCNCVLRATCVEKFQLQPLPSHYAYTLKGKWSKDSVVKPSLSLTNNSKEKVKKLVVVLSQEPVNQRLVSIGIQVWLKNDLELEDKEPFLVTEFRTDVVVVFRIEIEMKPDDSIVIFPLRKRKVGDVNFSLSVYSRFSLDVNNG</sequence>
<dbReference type="Pfam" id="PF00648">
    <property type="entry name" value="Peptidase_C2"/>
    <property type="match status" value="1"/>
</dbReference>
<evidence type="ECO:0000313" key="4">
    <source>
        <dbReference type="Proteomes" id="UP000192257"/>
    </source>
</evidence>
<dbReference type="InterPro" id="IPR032675">
    <property type="entry name" value="LRR_dom_sf"/>
</dbReference>
<dbReference type="GO" id="GO:0006508">
    <property type="term" value="P:proteolysis"/>
    <property type="evidence" value="ECO:0007669"/>
    <property type="project" value="InterPro"/>
</dbReference>
<dbReference type="InterPro" id="IPR022684">
    <property type="entry name" value="Calpain_cysteine_protease"/>
</dbReference>
<comment type="caution">
    <text evidence="3">The sequence shown here is derived from an EMBL/GenBank/DDBJ whole genome shotgun (WGS) entry which is preliminary data.</text>
</comment>
<feature type="domain" description="Calpain catalytic" evidence="2">
    <location>
        <begin position="205"/>
        <end position="480"/>
    </location>
</feature>
<proteinExistence type="predicted"/>
<dbReference type="PANTHER" id="PTHR10183:SF423">
    <property type="entry name" value="LEUCINE-RICH REPEAT PROTEIN (LRRP)"/>
    <property type="match status" value="1"/>
</dbReference>
<dbReference type="VEuPathDB" id="TriTrypDB:TM35_000034540"/>
<dbReference type="PROSITE" id="PS50203">
    <property type="entry name" value="CALPAIN_CAT"/>
    <property type="match status" value="1"/>
</dbReference>
<dbReference type="Gene3D" id="3.80.10.10">
    <property type="entry name" value="Ribonuclease Inhibitor"/>
    <property type="match status" value="1"/>
</dbReference>
<protein>
    <submittedName>
        <fullName evidence="3">Calpain-like cysteine peptidase</fullName>
    </submittedName>
</protein>
<dbReference type="AlphaFoldDB" id="A0A1X0P7A0"/>
<gene>
    <name evidence="3" type="ORF">TM35_000034540</name>
</gene>
<dbReference type="InterPro" id="IPR038765">
    <property type="entry name" value="Papain-like_cys_pep_sf"/>
</dbReference>
<dbReference type="InterPro" id="IPR001300">
    <property type="entry name" value="Peptidase_C2_calpain_cat"/>
</dbReference>
<dbReference type="OrthoDB" id="424753at2759"/>
<dbReference type="SUPFAM" id="SSF52047">
    <property type="entry name" value="RNI-like"/>
    <property type="match status" value="1"/>
</dbReference>
<reference evidence="3 4" key="1">
    <citation type="submission" date="2017-03" db="EMBL/GenBank/DDBJ databases">
        <title>An alternative strategy for trypanosome survival in the mammalian bloodstream revealed through genome and transcriptome analysis of the ubiquitous bovine parasite Trypanosoma (Megatrypanum) theileri.</title>
        <authorList>
            <person name="Kelly S."/>
            <person name="Ivens A."/>
            <person name="Mott A."/>
            <person name="O'Neill E."/>
            <person name="Emms D."/>
            <person name="Macleod O."/>
            <person name="Voorheis P."/>
            <person name="Matthews J."/>
            <person name="Matthews K."/>
            <person name="Carrington M."/>
        </authorList>
    </citation>
    <scope>NUCLEOTIDE SEQUENCE [LARGE SCALE GENOMIC DNA]</scope>
    <source>
        <strain evidence="3">Edinburgh</strain>
    </source>
</reference>
<evidence type="ECO:0000259" key="2">
    <source>
        <dbReference type="PROSITE" id="PS50203"/>
    </source>
</evidence>
<dbReference type="Proteomes" id="UP000192257">
    <property type="component" value="Unassembled WGS sequence"/>
</dbReference>
<organism evidence="3 4">
    <name type="scientific">Trypanosoma theileri</name>
    <dbReference type="NCBI Taxonomy" id="67003"/>
    <lineage>
        <taxon>Eukaryota</taxon>
        <taxon>Discoba</taxon>
        <taxon>Euglenozoa</taxon>
        <taxon>Kinetoplastea</taxon>
        <taxon>Metakinetoplastina</taxon>
        <taxon>Trypanosomatida</taxon>
        <taxon>Trypanosomatidae</taxon>
        <taxon>Trypanosoma</taxon>
    </lineage>
</organism>
<dbReference type="RefSeq" id="XP_028886767.1">
    <property type="nucleotide sequence ID" value="XM_029022221.1"/>
</dbReference>